<dbReference type="PIRSF" id="PIRSF005651">
    <property type="entry name" value="HflC"/>
    <property type="match status" value="1"/>
</dbReference>
<dbReference type="AlphaFoldDB" id="E0S254"/>
<dbReference type="STRING" id="515622.bpr_I1139"/>
<evidence type="ECO:0000256" key="4">
    <source>
        <dbReference type="ARBA" id="ARBA00022989"/>
    </source>
</evidence>
<reference evidence="9 10" key="1">
    <citation type="journal article" date="2010" name="PLoS ONE">
        <title>The glycobiome of the rumen bacterium Butyrivibrio proteoclasticus B316(T) highlights adaptation to a polysaccharide-rich environment.</title>
        <authorList>
            <person name="Kelly W.J."/>
            <person name="Leahy S.C."/>
            <person name="Altermann E."/>
            <person name="Yeoman C.J."/>
            <person name="Dunne J.C."/>
            <person name="Kong Z."/>
            <person name="Pacheco D.M."/>
            <person name="Li D."/>
            <person name="Noel S.J."/>
            <person name="Moon C.D."/>
            <person name="Cookson A.L."/>
            <person name="Attwood G.T."/>
        </authorList>
    </citation>
    <scope>NUCLEOTIDE SEQUENCE [LARGE SCALE GENOMIC DNA]</scope>
    <source>
        <strain evidence="10">ATCC 51982 / DSM 14932 / B316</strain>
    </source>
</reference>
<keyword evidence="10" id="KW-1185">Reference proteome</keyword>
<dbReference type="PANTHER" id="PTHR42911">
    <property type="entry name" value="MODULATOR OF FTSH PROTEASE HFLC"/>
    <property type="match status" value="1"/>
</dbReference>
<dbReference type="Gene3D" id="3.30.479.30">
    <property type="entry name" value="Band 7 domain"/>
    <property type="match status" value="1"/>
</dbReference>
<comment type="subcellular location">
    <subcellularLocation>
        <location evidence="1">Membrane</location>
    </subcellularLocation>
</comment>
<organism evidence="9 10">
    <name type="scientific">Butyrivibrio proteoclasticus (strain ATCC 51982 / DSM 14932 / B316)</name>
    <name type="common">Clostridium proteoclasticum</name>
    <dbReference type="NCBI Taxonomy" id="515622"/>
    <lineage>
        <taxon>Bacteria</taxon>
        <taxon>Bacillati</taxon>
        <taxon>Bacillota</taxon>
        <taxon>Clostridia</taxon>
        <taxon>Lachnospirales</taxon>
        <taxon>Lachnospiraceae</taxon>
        <taxon>Butyrivibrio</taxon>
    </lineage>
</organism>
<keyword evidence="9" id="KW-0645">Protease</keyword>
<feature type="domain" description="Band 7" evidence="8">
    <location>
        <begin position="26"/>
        <end position="189"/>
    </location>
</feature>
<dbReference type="EMBL" id="CP001810">
    <property type="protein sequence ID" value="ADL33879.1"/>
    <property type="molecule type" value="Genomic_DNA"/>
</dbReference>
<dbReference type="Pfam" id="PF01145">
    <property type="entry name" value="Band_7"/>
    <property type="match status" value="1"/>
</dbReference>
<dbReference type="GO" id="GO:0016020">
    <property type="term" value="C:membrane"/>
    <property type="evidence" value="ECO:0007669"/>
    <property type="project" value="UniProtKB-SubCell"/>
</dbReference>
<feature type="transmembrane region" description="Helical" evidence="7">
    <location>
        <begin position="12"/>
        <end position="31"/>
    </location>
</feature>
<dbReference type="Proteomes" id="UP000001299">
    <property type="component" value="Chromosome 1"/>
</dbReference>
<dbReference type="InterPro" id="IPR010200">
    <property type="entry name" value="HflC"/>
</dbReference>
<dbReference type="GO" id="GO:0006508">
    <property type="term" value="P:proteolysis"/>
    <property type="evidence" value="ECO:0007669"/>
    <property type="project" value="UniProtKB-KW"/>
</dbReference>
<keyword evidence="5 7" id="KW-0472">Membrane</keyword>
<dbReference type="eggNOG" id="COG0330">
    <property type="taxonomic scope" value="Bacteria"/>
</dbReference>
<dbReference type="InterPro" id="IPR036013">
    <property type="entry name" value="Band_7/SPFH_dom_sf"/>
</dbReference>
<keyword evidence="9" id="KW-0378">Hydrolase</keyword>
<evidence type="ECO:0000256" key="7">
    <source>
        <dbReference type="SAM" id="Phobius"/>
    </source>
</evidence>
<dbReference type="PANTHER" id="PTHR42911:SF1">
    <property type="entry name" value="MODULATOR OF FTSH PROTEASE HFLC"/>
    <property type="match status" value="1"/>
</dbReference>
<dbReference type="GO" id="GO:0008233">
    <property type="term" value="F:peptidase activity"/>
    <property type="evidence" value="ECO:0007669"/>
    <property type="project" value="UniProtKB-KW"/>
</dbReference>
<dbReference type="InterPro" id="IPR001107">
    <property type="entry name" value="Band_7"/>
</dbReference>
<keyword evidence="3 7" id="KW-0812">Transmembrane</keyword>
<dbReference type="SMART" id="SM00244">
    <property type="entry name" value="PHB"/>
    <property type="match status" value="1"/>
</dbReference>
<comment type="similarity">
    <text evidence="2 6">Belongs to the band 7/mec-2 family. HflC subfamily.</text>
</comment>
<accession>E0S254</accession>
<evidence type="ECO:0000256" key="2">
    <source>
        <dbReference type="ARBA" id="ARBA00007862"/>
    </source>
</evidence>
<evidence type="ECO:0000313" key="10">
    <source>
        <dbReference type="Proteomes" id="UP000001299"/>
    </source>
</evidence>
<protein>
    <recommendedName>
        <fullName evidence="6">Protein HflC</fullName>
    </recommendedName>
</protein>
<evidence type="ECO:0000256" key="5">
    <source>
        <dbReference type="ARBA" id="ARBA00023136"/>
    </source>
</evidence>
<comment type="function">
    <text evidence="6">HflC and HflK could regulate a protease.</text>
</comment>
<evidence type="ECO:0000313" key="9">
    <source>
        <dbReference type="EMBL" id="ADL33879.1"/>
    </source>
</evidence>
<dbReference type="SUPFAM" id="SSF117892">
    <property type="entry name" value="Band 7/SPFH domain"/>
    <property type="match status" value="1"/>
</dbReference>
<name>E0S254_BUTPB</name>
<evidence type="ECO:0000256" key="6">
    <source>
        <dbReference type="PIRNR" id="PIRNR005651"/>
    </source>
</evidence>
<sequence>MEKKRFGFGKILVIIVLLVAAFLVGSSMYVVHQNEYVAVRRFGKIIAIASEPGLHFKTPFIEDTQSISGKIIIYDIPASDVITKDKKSMITDTYVLWRVSDPLKYIQTLNAVSARADERIEASVYNATKNAISSMSQDEVIEARGETLTKLITEEANSDMAGYGISIIQAQIKALDLPDDNKQAVYERMISERNNIAASYTAQGAAEAQKIHNETDKQVAIVKAQAQKSAAVLEAEGEAAYMETLSKAYDTEEKAEFYSYIRGLDTLKESLKGEKTIILDKNSELAQILYGNFN</sequence>
<proteinExistence type="inferred from homology"/>
<evidence type="ECO:0000259" key="8">
    <source>
        <dbReference type="SMART" id="SM00244"/>
    </source>
</evidence>
<dbReference type="KEGG" id="bpb:bpr_I1139"/>
<evidence type="ECO:0000256" key="3">
    <source>
        <dbReference type="ARBA" id="ARBA00022692"/>
    </source>
</evidence>
<dbReference type="HOGENOM" id="CLU_059167_1_0_9"/>
<evidence type="ECO:0000256" key="1">
    <source>
        <dbReference type="ARBA" id="ARBA00004370"/>
    </source>
</evidence>
<gene>
    <name evidence="9" type="primary">hflC</name>
    <name evidence="9" type="ordered locus">bpr_I1139</name>
</gene>
<dbReference type="CDD" id="cd03405">
    <property type="entry name" value="SPFH_HflC"/>
    <property type="match status" value="1"/>
</dbReference>
<dbReference type="RefSeq" id="WP_013280533.1">
    <property type="nucleotide sequence ID" value="NC_014387.1"/>
</dbReference>
<keyword evidence="4 7" id="KW-1133">Transmembrane helix</keyword>